<reference evidence="2" key="2">
    <citation type="submission" date="2023-01" db="EMBL/GenBank/DDBJ databases">
        <authorList>
            <person name="Sun Q."/>
            <person name="Evtushenko L."/>
        </authorList>
    </citation>
    <scope>NUCLEOTIDE SEQUENCE</scope>
    <source>
        <strain evidence="2">VKM Ac-1246</strain>
    </source>
</reference>
<dbReference type="RefSeq" id="WP_189120950.1">
    <property type="nucleotide sequence ID" value="NZ_BMRK01000035.1"/>
</dbReference>
<dbReference type="EMBL" id="BSEL01000005">
    <property type="protein sequence ID" value="GLJ68260.1"/>
    <property type="molecule type" value="Genomic_DNA"/>
</dbReference>
<evidence type="ECO:0000313" key="3">
    <source>
        <dbReference type="Proteomes" id="UP001142292"/>
    </source>
</evidence>
<comment type="caution">
    <text evidence="2">The sequence shown here is derived from an EMBL/GenBank/DDBJ whole genome shotgun (WGS) entry which is preliminary data.</text>
</comment>
<protein>
    <submittedName>
        <fullName evidence="2">Uncharacterized protein</fullName>
    </submittedName>
</protein>
<reference evidence="2" key="1">
    <citation type="journal article" date="2014" name="Int. J. Syst. Evol. Microbiol.">
        <title>Complete genome of a new Firmicutes species belonging to the dominant human colonic microbiota ('Ruminococcus bicirculans') reveals two chromosomes and a selective capacity to utilize plant glucans.</title>
        <authorList>
            <consortium name="NISC Comparative Sequencing Program"/>
            <person name="Wegmann U."/>
            <person name="Louis P."/>
            <person name="Goesmann A."/>
            <person name="Henrissat B."/>
            <person name="Duncan S.H."/>
            <person name="Flint H.J."/>
        </authorList>
    </citation>
    <scope>NUCLEOTIDE SEQUENCE</scope>
    <source>
        <strain evidence="2">VKM Ac-1246</strain>
    </source>
</reference>
<name>A0ABQ5SVN2_9ACTN</name>
<proteinExistence type="predicted"/>
<sequence>MTQSNATPDSPEADEETSSVSPDIPSRTGPPDKTSLSSSSVGDAIRMTEPSAHLAEAIRKAGYFPAAAYGAPLSQLEAAIKVDVPRWNVIPKIDVGSPWSKLAAASKVDVPKLSAAPKLDFGIPAAQFAGPISAVSPYSRITDLVAKIGPSAQLGAAINKVTYLPKFHTIPQFDFRVPQPTQLAALSQVRLPQLGFVPSHTLGSLLQQIRELDLEDLRDRFRPRNLRDEPHDVADLEDLMRHEGMPFCLVPDGETIGLLLAAEDRAARCRVLIERAGPIFETCTDVVGLCVDAELLEHGAFIRKAINAYGDGHPEAAQALATVVMDSLVGMYEHQGQIKNPADGVAFVQGRPWREWFFFLPVPVVHNKTWLMADHDVFNRNATVHLRPAQLTASNAVQAIMLATSLIGFHQDLW</sequence>
<feature type="region of interest" description="Disordered" evidence="1">
    <location>
        <begin position="1"/>
        <end position="43"/>
    </location>
</feature>
<keyword evidence="3" id="KW-1185">Reference proteome</keyword>
<organism evidence="2 3">
    <name type="scientific">Nocardioides luteus</name>
    <dbReference type="NCBI Taxonomy" id="1844"/>
    <lineage>
        <taxon>Bacteria</taxon>
        <taxon>Bacillati</taxon>
        <taxon>Actinomycetota</taxon>
        <taxon>Actinomycetes</taxon>
        <taxon>Propionibacteriales</taxon>
        <taxon>Nocardioidaceae</taxon>
        <taxon>Nocardioides</taxon>
    </lineage>
</organism>
<evidence type="ECO:0000256" key="1">
    <source>
        <dbReference type="SAM" id="MobiDB-lite"/>
    </source>
</evidence>
<evidence type="ECO:0000313" key="2">
    <source>
        <dbReference type="EMBL" id="GLJ68260.1"/>
    </source>
</evidence>
<gene>
    <name evidence="2" type="ORF">GCM10017579_22960</name>
</gene>
<accession>A0ABQ5SVN2</accession>
<dbReference type="Proteomes" id="UP001142292">
    <property type="component" value="Unassembled WGS sequence"/>
</dbReference>